<evidence type="ECO:0000256" key="1">
    <source>
        <dbReference type="SAM" id="SignalP"/>
    </source>
</evidence>
<feature type="signal peptide" evidence="1">
    <location>
        <begin position="1"/>
        <end position="24"/>
    </location>
</feature>
<dbReference type="OrthoDB" id="9885421at2"/>
<evidence type="ECO:0000313" key="2">
    <source>
        <dbReference type="EMBL" id="PAK21799.1"/>
    </source>
</evidence>
<accession>A0A269TK15</accession>
<gene>
    <name evidence="2" type="ORF">CJJ23_00435</name>
</gene>
<feature type="chain" id="PRO_5012018006" description="Lipoprotein" evidence="1">
    <location>
        <begin position="25"/>
        <end position="245"/>
    </location>
</feature>
<name>A0A269TK15_9BACT</name>
<organism evidence="2 3">
    <name type="scientific">Mycoplasmopsis agassizii</name>
    <dbReference type="NCBI Taxonomy" id="33922"/>
    <lineage>
        <taxon>Bacteria</taxon>
        <taxon>Bacillati</taxon>
        <taxon>Mycoplasmatota</taxon>
        <taxon>Mycoplasmoidales</taxon>
        <taxon>Metamycoplasmataceae</taxon>
        <taxon>Mycoplasmopsis</taxon>
    </lineage>
</organism>
<keyword evidence="1" id="KW-0732">Signal</keyword>
<dbReference type="Proteomes" id="UP000216943">
    <property type="component" value="Unassembled WGS sequence"/>
</dbReference>
<dbReference type="RefSeq" id="WP_095334454.1">
    <property type="nucleotide sequence ID" value="NZ_NQNY01000001.1"/>
</dbReference>
<dbReference type="PROSITE" id="PS51257">
    <property type="entry name" value="PROKAR_LIPOPROTEIN"/>
    <property type="match status" value="1"/>
</dbReference>
<evidence type="ECO:0000313" key="3">
    <source>
        <dbReference type="Proteomes" id="UP000216943"/>
    </source>
</evidence>
<dbReference type="AlphaFoldDB" id="A0A269TK15"/>
<sequence length="245" mass="27015">MKKKLILNTLIGSSILGIATVAISCSGNVNPPNITDSTLAQITEMISKASDEKFKTSAVENSAKPQADAKKASSANLNDFIVNYVLWIVKNPSLLTFQDLEGKTVATNTLVKNNNILDRHIVTQHEVGADYSIANFYDIVNSPAESTDSTHDHDDDDTNSVSDKTVALYISYQGGLFLRLDYKYERNKVENYSVNLAVIKFPSEVPAQTFTNAAHFRQSGEKGTQWDELVKKYGKPVTYKITGVQ</sequence>
<reference evidence="3" key="1">
    <citation type="submission" date="2017-08" db="EMBL/GenBank/DDBJ databases">
        <authorList>
            <person name="Alvarez-Ponce D."/>
            <person name="Weitzman C.L."/>
            <person name="Tillett R.L."/>
            <person name="Sandmeier F.C."/>
            <person name="Tracy C.R."/>
        </authorList>
    </citation>
    <scope>NUCLEOTIDE SEQUENCE [LARGE SCALE GENOMIC DNA]</scope>
    <source>
        <strain evidence="3">723</strain>
    </source>
</reference>
<protein>
    <recommendedName>
        <fullName evidence="4">Lipoprotein</fullName>
    </recommendedName>
</protein>
<proteinExistence type="predicted"/>
<evidence type="ECO:0008006" key="4">
    <source>
        <dbReference type="Google" id="ProtNLM"/>
    </source>
</evidence>
<comment type="caution">
    <text evidence="2">The sequence shown here is derived from an EMBL/GenBank/DDBJ whole genome shotgun (WGS) entry which is preliminary data.</text>
</comment>
<dbReference type="EMBL" id="NQNY01000001">
    <property type="protein sequence ID" value="PAK21799.1"/>
    <property type="molecule type" value="Genomic_DNA"/>
</dbReference>